<reference evidence="1" key="1">
    <citation type="submission" date="2019-02" db="EMBL/GenBank/DDBJ databases">
        <authorList>
            <person name="Gruber-Vodicka R. H."/>
            <person name="Seah K. B. B."/>
        </authorList>
    </citation>
    <scope>NUCLEOTIDE SEQUENCE</scope>
    <source>
        <strain evidence="1">BECK_M7</strain>
    </source>
</reference>
<gene>
    <name evidence="1" type="ORF">BECKLFY1418B_GA0070995_11185</name>
</gene>
<protein>
    <submittedName>
        <fullName evidence="1">Uncharacterized protein</fullName>
    </submittedName>
</protein>
<sequence length="39" mass="4346">MGYYTSEKELDTFIEYAKRAKIGIVEIGILNGGNIHGIM</sequence>
<evidence type="ECO:0000313" key="1">
    <source>
        <dbReference type="EMBL" id="VFJ98365.1"/>
    </source>
</evidence>
<name>A0A450V0W6_9GAMM</name>
<organism evidence="1">
    <name type="scientific">Candidatus Kentrum sp. LFY</name>
    <dbReference type="NCBI Taxonomy" id="2126342"/>
    <lineage>
        <taxon>Bacteria</taxon>
        <taxon>Pseudomonadati</taxon>
        <taxon>Pseudomonadota</taxon>
        <taxon>Gammaproteobacteria</taxon>
        <taxon>Candidatus Kentrum</taxon>
    </lineage>
</organism>
<dbReference type="EMBL" id="CAADFF010000118">
    <property type="protein sequence ID" value="VFJ98365.1"/>
    <property type="molecule type" value="Genomic_DNA"/>
</dbReference>
<proteinExistence type="predicted"/>
<dbReference type="AlphaFoldDB" id="A0A450V0W6"/>
<accession>A0A450V0W6</accession>